<evidence type="ECO:0000313" key="3">
    <source>
        <dbReference type="Proteomes" id="UP000694415"/>
    </source>
</evidence>
<feature type="region of interest" description="Disordered" evidence="1">
    <location>
        <begin position="280"/>
        <end position="326"/>
    </location>
</feature>
<evidence type="ECO:0000313" key="2">
    <source>
        <dbReference type="Ensembl" id="ENSMSIP00000000785.1"/>
    </source>
</evidence>
<organism evidence="2 3">
    <name type="scientific">Mus spicilegus</name>
    <name type="common">Mound-building mouse</name>
    <dbReference type="NCBI Taxonomy" id="10103"/>
    <lineage>
        <taxon>Eukaryota</taxon>
        <taxon>Metazoa</taxon>
        <taxon>Chordata</taxon>
        <taxon>Craniata</taxon>
        <taxon>Vertebrata</taxon>
        <taxon>Euteleostomi</taxon>
        <taxon>Mammalia</taxon>
        <taxon>Eutheria</taxon>
        <taxon>Euarchontoglires</taxon>
        <taxon>Glires</taxon>
        <taxon>Rodentia</taxon>
        <taxon>Myomorpha</taxon>
        <taxon>Muroidea</taxon>
        <taxon>Muridae</taxon>
        <taxon>Murinae</taxon>
        <taxon>Mus</taxon>
        <taxon>Mus</taxon>
    </lineage>
</organism>
<dbReference type="GeneTree" id="ENSGT00940000163029"/>
<accession>A0A8C6G5G3</accession>
<feature type="compositionally biased region" description="Acidic residues" evidence="1">
    <location>
        <begin position="70"/>
        <end position="83"/>
    </location>
</feature>
<reference evidence="2" key="2">
    <citation type="submission" date="2025-09" db="UniProtKB">
        <authorList>
            <consortium name="Ensembl"/>
        </authorList>
    </citation>
    <scope>IDENTIFICATION</scope>
</reference>
<dbReference type="PANTHER" id="PTHR15566:SF4">
    <property type="entry name" value="POM121-LIKE PROTEIN 1-RELATED"/>
    <property type="match status" value="1"/>
</dbReference>
<dbReference type="AlphaFoldDB" id="A0A8C6G5G3"/>
<proteinExistence type="predicted"/>
<keyword evidence="3" id="KW-1185">Reference proteome</keyword>
<name>A0A8C6G5G3_MUSSI</name>
<sequence length="350" mass="34008">MSRSSVILNAFSSMARDTLRFVLGQLVPIIWSFLTGQFVSQSRKEIQISALQESSQVQIKEKNDVTTVGEDGEGFANQEEDSPVTETPYDQGKDSDLSVSASSTFTRLFINGVLSSFIPKPGPLGKFILFKNSAKSWIKENQIAFKSSYKRNAISSSYSSSLVQWPSERIYVDASERAAPGAPSGAQGVFKDSAAGATRGAVSGAAPGAATGDAACAGPGDASGAAMGDVGCATTGAAPGAASSIAAGVAPGAAAPDTGGAVPGAAPGTAAGVAPAAASGAASGAATGGDDPGAASSNAAGVSDAAARDTRGAVPRAAPGTDADAATGAAAAVTLGAATSAAPGAVTSGA</sequence>
<evidence type="ECO:0000256" key="1">
    <source>
        <dbReference type="SAM" id="MobiDB-lite"/>
    </source>
</evidence>
<dbReference type="Pfam" id="PF15229">
    <property type="entry name" value="POM121"/>
    <property type="match status" value="1"/>
</dbReference>
<reference evidence="2" key="1">
    <citation type="submission" date="2025-08" db="UniProtKB">
        <authorList>
            <consortium name="Ensembl"/>
        </authorList>
    </citation>
    <scope>IDENTIFICATION</scope>
</reference>
<dbReference type="InterPro" id="IPR043220">
    <property type="entry name" value="POM121-like_prot_1"/>
</dbReference>
<protein>
    <submittedName>
        <fullName evidence="2">Uncharacterized protein</fullName>
    </submittedName>
</protein>
<dbReference type="PANTHER" id="PTHR15566">
    <property type="entry name" value="POM121-LIKE"/>
    <property type="match status" value="1"/>
</dbReference>
<dbReference type="Proteomes" id="UP000694415">
    <property type="component" value="Unplaced"/>
</dbReference>
<feature type="region of interest" description="Disordered" evidence="1">
    <location>
        <begin position="68"/>
        <end position="95"/>
    </location>
</feature>
<feature type="compositionally biased region" description="Low complexity" evidence="1">
    <location>
        <begin position="317"/>
        <end position="326"/>
    </location>
</feature>
<dbReference type="Ensembl" id="ENSMSIT00000001021.1">
    <property type="protein sequence ID" value="ENSMSIP00000000785.1"/>
    <property type="gene ID" value="ENSMSIG00000000815.1"/>
</dbReference>